<dbReference type="InterPro" id="IPR027417">
    <property type="entry name" value="P-loop_NTPase"/>
</dbReference>
<dbReference type="Proteomes" id="UP000515312">
    <property type="component" value="Chromosome"/>
</dbReference>
<dbReference type="InterPro" id="IPR025121">
    <property type="entry name" value="GTPase_HflX_N"/>
</dbReference>
<evidence type="ECO:0000256" key="5">
    <source>
        <dbReference type="ARBA" id="ARBA00023134"/>
    </source>
</evidence>
<evidence type="ECO:0000256" key="3">
    <source>
        <dbReference type="ARBA" id="ARBA00022741"/>
    </source>
</evidence>
<evidence type="ECO:0000256" key="7">
    <source>
        <dbReference type="PIRSR" id="PIRSR006809-1"/>
    </source>
</evidence>
<feature type="binding site" evidence="8">
    <location>
        <position position="242"/>
    </location>
    <ligand>
        <name>Mg(2+)</name>
        <dbReference type="ChEBI" id="CHEBI:18420"/>
    </ligand>
</feature>
<reference evidence="11 12" key="1">
    <citation type="submission" date="2020-08" db="EMBL/GenBank/DDBJ databases">
        <title>Edaphobacter telluris sp. nov. and Acidobacterium dinghuensis sp. nov., two acidobacteria isolated from forest soil.</title>
        <authorList>
            <person name="Fu J."/>
            <person name="Qiu L."/>
        </authorList>
    </citation>
    <scope>NUCLEOTIDE SEQUENCE [LARGE SCALE GENOMIC DNA]</scope>
    <source>
        <strain evidence="11">4Y35</strain>
    </source>
</reference>
<dbReference type="PANTHER" id="PTHR10229:SF0">
    <property type="entry name" value="GTP-BINDING PROTEIN 6-RELATED"/>
    <property type="match status" value="1"/>
</dbReference>
<evidence type="ECO:0000256" key="4">
    <source>
        <dbReference type="ARBA" id="ARBA00022842"/>
    </source>
</evidence>
<protein>
    <recommendedName>
        <fullName evidence="6">GTPase HflX</fullName>
    </recommendedName>
    <alternativeName>
        <fullName evidence="6">GTP-binding protein HflX</fullName>
    </alternativeName>
</protein>
<dbReference type="PRINTS" id="PR00326">
    <property type="entry name" value="GTP1OBG"/>
</dbReference>
<keyword evidence="2 8" id="KW-0479">Metal-binding</keyword>
<dbReference type="AlphaFoldDB" id="A0A7G8BHY1"/>
<dbReference type="EMBL" id="CP060394">
    <property type="protein sequence ID" value="QNI32151.1"/>
    <property type="molecule type" value="Genomic_DNA"/>
</dbReference>
<dbReference type="FunFam" id="3.40.50.11060:FF:000001">
    <property type="entry name" value="GTPase HflX"/>
    <property type="match status" value="1"/>
</dbReference>
<dbReference type="PIRSF" id="PIRSF006809">
    <property type="entry name" value="GTP-binding_hflX_prd"/>
    <property type="match status" value="1"/>
</dbReference>
<keyword evidence="3 6" id="KW-0547">Nucleotide-binding</keyword>
<comment type="cofactor">
    <cofactor evidence="8">
        <name>Mg(2+)</name>
        <dbReference type="ChEBI" id="CHEBI:18420"/>
    </cofactor>
</comment>
<gene>
    <name evidence="6 11" type="primary">hflX</name>
    <name evidence="11" type="ORF">H7849_24690</name>
</gene>
<evidence type="ECO:0000256" key="2">
    <source>
        <dbReference type="ARBA" id="ARBA00022723"/>
    </source>
</evidence>
<dbReference type="InterPro" id="IPR032305">
    <property type="entry name" value="GTP-bd_M"/>
</dbReference>
<dbReference type="Pfam" id="PF16360">
    <property type="entry name" value="GTP-bdg_M"/>
    <property type="match status" value="1"/>
</dbReference>
<keyword evidence="12" id="KW-1185">Reference proteome</keyword>
<comment type="subunit">
    <text evidence="6">Monomer. Associates with the 50S ribosomal subunit.</text>
</comment>
<dbReference type="PANTHER" id="PTHR10229">
    <property type="entry name" value="GTP-BINDING PROTEIN HFLX"/>
    <property type="match status" value="1"/>
</dbReference>
<proteinExistence type="inferred from homology"/>
<accession>A0A7G8BHY1</accession>
<evidence type="ECO:0000259" key="10">
    <source>
        <dbReference type="PROSITE" id="PS51705"/>
    </source>
</evidence>
<feature type="binding site" evidence="7">
    <location>
        <begin position="370"/>
        <end position="372"/>
    </location>
    <ligand>
        <name>GTP</name>
        <dbReference type="ChEBI" id="CHEBI:37565"/>
    </ligand>
</feature>
<feature type="binding site" evidence="7">
    <location>
        <begin position="235"/>
        <end position="242"/>
    </location>
    <ligand>
        <name>GTP</name>
        <dbReference type="ChEBI" id="CHEBI:37565"/>
    </ligand>
</feature>
<dbReference type="HAMAP" id="MF_00900">
    <property type="entry name" value="GTPase_HflX"/>
    <property type="match status" value="1"/>
</dbReference>
<organism evidence="11 12">
    <name type="scientific">Alloacidobacterium dinghuense</name>
    <dbReference type="NCBI Taxonomy" id="2763107"/>
    <lineage>
        <taxon>Bacteria</taxon>
        <taxon>Pseudomonadati</taxon>
        <taxon>Acidobacteriota</taxon>
        <taxon>Terriglobia</taxon>
        <taxon>Terriglobales</taxon>
        <taxon>Acidobacteriaceae</taxon>
        <taxon>Alloacidobacterium</taxon>
    </lineage>
</organism>
<dbReference type="NCBIfam" id="TIGR03156">
    <property type="entry name" value="GTP_HflX"/>
    <property type="match status" value="1"/>
</dbReference>
<dbReference type="InterPro" id="IPR016496">
    <property type="entry name" value="GTPase_HflX"/>
</dbReference>
<comment type="subcellular location">
    <subcellularLocation>
        <location evidence="6">Cytoplasm</location>
    </subcellularLocation>
    <text evidence="6">May associate with membranes.</text>
</comment>
<evidence type="ECO:0000313" key="12">
    <source>
        <dbReference type="Proteomes" id="UP000515312"/>
    </source>
</evidence>
<feature type="binding site" evidence="7">
    <location>
        <begin position="260"/>
        <end position="264"/>
    </location>
    <ligand>
        <name>GTP</name>
        <dbReference type="ChEBI" id="CHEBI:37565"/>
    </ligand>
</feature>
<feature type="binding site" evidence="7">
    <location>
        <begin position="348"/>
        <end position="351"/>
    </location>
    <ligand>
        <name>GTP</name>
        <dbReference type="ChEBI" id="CHEBI:37565"/>
    </ligand>
</feature>
<feature type="region of interest" description="Disordered" evidence="9">
    <location>
        <begin position="448"/>
        <end position="473"/>
    </location>
</feature>
<dbReference type="GO" id="GO:0003924">
    <property type="term" value="F:GTPase activity"/>
    <property type="evidence" value="ECO:0007669"/>
    <property type="project" value="UniProtKB-UniRule"/>
</dbReference>
<dbReference type="GO" id="GO:0005525">
    <property type="term" value="F:GTP binding"/>
    <property type="evidence" value="ECO:0007669"/>
    <property type="project" value="UniProtKB-UniRule"/>
</dbReference>
<comment type="function">
    <text evidence="6">GTPase that associates with the 50S ribosomal subunit and may have a role during protein synthesis or ribosome biogenesis.</text>
</comment>
<dbReference type="CDD" id="cd01878">
    <property type="entry name" value="HflX"/>
    <property type="match status" value="1"/>
</dbReference>
<comment type="similarity">
    <text evidence="6">Belongs to the TRAFAC class OBG-HflX-like GTPase superfamily. HflX GTPase family.</text>
</comment>
<keyword evidence="4 8" id="KW-0460">Magnesium</keyword>
<dbReference type="GO" id="GO:0005737">
    <property type="term" value="C:cytoplasm"/>
    <property type="evidence" value="ECO:0007669"/>
    <property type="project" value="UniProtKB-SubCell"/>
</dbReference>
<evidence type="ECO:0000256" key="9">
    <source>
        <dbReference type="SAM" id="MobiDB-lite"/>
    </source>
</evidence>
<evidence type="ECO:0000256" key="1">
    <source>
        <dbReference type="ARBA" id="ARBA00022490"/>
    </source>
</evidence>
<feature type="binding site" evidence="8">
    <location>
        <position position="262"/>
    </location>
    <ligand>
        <name>Mg(2+)</name>
        <dbReference type="ChEBI" id="CHEBI:18420"/>
    </ligand>
</feature>
<keyword evidence="5 6" id="KW-0342">GTP-binding</keyword>
<dbReference type="SUPFAM" id="SSF52540">
    <property type="entry name" value="P-loop containing nucleoside triphosphate hydrolases"/>
    <property type="match status" value="1"/>
</dbReference>
<dbReference type="RefSeq" id="WP_186743106.1">
    <property type="nucleotide sequence ID" value="NZ_CP060394.1"/>
</dbReference>
<feature type="binding site" evidence="7">
    <location>
        <begin position="282"/>
        <end position="285"/>
    </location>
    <ligand>
        <name>GTP</name>
        <dbReference type="ChEBI" id="CHEBI:37565"/>
    </ligand>
</feature>
<dbReference type="KEGG" id="adin:H7849_24690"/>
<name>A0A7G8BHY1_9BACT</name>
<dbReference type="PROSITE" id="PS51705">
    <property type="entry name" value="G_HFLX"/>
    <property type="match status" value="1"/>
</dbReference>
<evidence type="ECO:0000313" key="11">
    <source>
        <dbReference type="EMBL" id="QNI32151.1"/>
    </source>
</evidence>
<dbReference type="Gene3D" id="3.40.50.11060">
    <property type="entry name" value="GTPase HflX, N-terminal domain"/>
    <property type="match status" value="1"/>
</dbReference>
<feature type="domain" description="Hflx-type G" evidence="10">
    <location>
        <begin position="229"/>
        <end position="392"/>
    </location>
</feature>
<evidence type="ECO:0000256" key="6">
    <source>
        <dbReference type="HAMAP-Rule" id="MF_00900"/>
    </source>
</evidence>
<dbReference type="Pfam" id="PF13167">
    <property type="entry name" value="GTP-bdg_N"/>
    <property type="match status" value="1"/>
</dbReference>
<keyword evidence="1 6" id="KW-0963">Cytoplasm</keyword>
<dbReference type="GO" id="GO:0046872">
    <property type="term" value="F:metal ion binding"/>
    <property type="evidence" value="ECO:0007669"/>
    <property type="project" value="UniProtKB-KW"/>
</dbReference>
<dbReference type="InterPro" id="IPR030394">
    <property type="entry name" value="G_HFLX_dom"/>
</dbReference>
<evidence type="ECO:0000256" key="8">
    <source>
        <dbReference type="PIRSR" id="PIRSR006809-2"/>
    </source>
</evidence>
<dbReference type="InterPro" id="IPR006073">
    <property type="entry name" value="GTP-bd"/>
</dbReference>
<dbReference type="InterPro" id="IPR042108">
    <property type="entry name" value="GTPase_HflX_N_sf"/>
</dbReference>
<sequence length="473" mass="51323">MNSAEERALLVAVEFATRRSTLPPSAVLARDAARISAGIEEADAVFSAPLTHDSESSLGEFRELVVSAGAVIAGEVTQRRPKADPATLIGSGKVDELAGVAASTRANVVLFDHDLSPTQLRNLEERLPSRVLDRTQLILDIFARHARTREGQLQVELAQLEYMLPRLAGRGKSMSQLGGGIGTRGPGETQLETDRRKIQRRIVQVKDDLEGVRRVRGQQRQRREAVPVPAVALVGYTNAGKSTLFNTLTKAGVLESARMFATLDPKLKAIQLPSRRKILLSDTVGFIRNLPHTLVTSFRATLEEVQKAEVLLHVRDASSPVRDEQKAEVEKVLGELGVLHKPRLEVMNKIDLLSDEDRAELIASGAVTTSGKLGLGVEALLVRIDAELTADPVIEQTFTIPQAKGEILAALGAGAVLRDRQFIDNTVRMTVAGPASLLGRYREFRVDASTDRTRGSGGDSQSPDPLDPEPGHR</sequence>
<dbReference type="GO" id="GO:0043022">
    <property type="term" value="F:ribosome binding"/>
    <property type="evidence" value="ECO:0007669"/>
    <property type="project" value="TreeGrafter"/>
</dbReference>
<dbReference type="Gene3D" id="3.40.50.300">
    <property type="entry name" value="P-loop containing nucleotide triphosphate hydrolases"/>
    <property type="match status" value="1"/>
</dbReference>
<feature type="region of interest" description="Disordered" evidence="9">
    <location>
        <begin position="174"/>
        <end position="195"/>
    </location>
</feature>
<dbReference type="Gene3D" id="6.10.250.2860">
    <property type="match status" value="1"/>
</dbReference>
<dbReference type="Pfam" id="PF01926">
    <property type="entry name" value="MMR_HSR1"/>
    <property type="match status" value="1"/>
</dbReference>